<dbReference type="AlphaFoldDB" id="A0A0C1E8G2"/>
<dbReference type="InterPro" id="IPR056692">
    <property type="entry name" value="DUF7790"/>
</dbReference>
<dbReference type="OMA" id="DMICERK"/>
<dbReference type="PATRIC" id="fig|83552.4.peg.2466"/>
<sequence length="335" mass="38866">MSPLSSINKCLNFICFPWKNKKCTGKKIAGWIAFFSIGWIYHPLKATKRCYKKIKTLDKSFTIWQKVFSQDSITKTLASFNNPHVADQIYGIYITTNETNLATIYQKLSAHPRPNHGAKTIHIGCAAWYNFDMMVQRNSNYGLIIDFNPQNAKFIEKTMEIIQSSGTREIFKQKMIHYLNSLHGKQRELFFHEDQQGLPTDRIEKELSREGSWLENEKSYLFIQKLVSRGAIIPITEDLSHYETFAKIRNTLDRHDIVIDTLYLSNVSNFIAEDQKASFTKSVKQLLNKESLFINCPKFLYRSTGHVKTLQQQAYLGKEILENSCGTTKLFEYIL</sequence>
<evidence type="ECO:0000313" key="2">
    <source>
        <dbReference type="EMBL" id="KIA76418.1"/>
    </source>
</evidence>
<organism evidence="2 3">
    <name type="scientific">Parachlamydia acanthamoebae</name>
    <dbReference type="NCBI Taxonomy" id="83552"/>
    <lineage>
        <taxon>Bacteria</taxon>
        <taxon>Pseudomonadati</taxon>
        <taxon>Chlamydiota</taxon>
        <taxon>Chlamydiia</taxon>
        <taxon>Parachlamydiales</taxon>
        <taxon>Parachlamydiaceae</taxon>
        <taxon>Parachlamydia</taxon>
    </lineage>
</organism>
<protein>
    <recommendedName>
        <fullName evidence="1">DUF7790 domain-containing protein</fullName>
    </recommendedName>
</protein>
<evidence type="ECO:0000259" key="1">
    <source>
        <dbReference type="Pfam" id="PF25046"/>
    </source>
</evidence>
<proteinExistence type="predicted"/>
<dbReference type="EMBL" id="JSAM01000118">
    <property type="protein sequence ID" value="KIA76418.1"/>
    <property type="molecule type" value="Genomic_DNA"/>
</dbReference>
<dbReference type="RefSeq" id="WP_013924169.1">
    <property type="nucleotide sequence ID" value="NZ_JASBUT010000027.1"/>
</dbReference>
<dbReference type="Proteomes" id="UP000031307">
    <property type="component" value="Unassembled WGS sequence"/>
</dbReference>
<accession>A0A0C1E8G2</accession>
<name>A0A0C1E8G2_9BACT</name>
<comment type="caution">
    <text evidence="2">The sequence shown here is derived from an EMBL/GenBank/DDBJ whole genome shotgun (WGS) entry which is preliminary data.</text>
</comment>
<gene>
    <name evidence="2" type="ORF">DB43_AH00030</name>
</gene>
<feature type="domain" description="DUF7790" evidence="1">
    <location>
        <begin position="93"/>
        <end position="291"/>
    </location>
</feature>
<evidence type="ECO:0000313" key="3">
    <source>
        <dbReference type="Proteomes" id="UP000031307"/>
    </source>
</evidence>
<dbReference type="Pfam" id="PF25046">
    <property type="entry name" value="DUF7790"/>
    <property type="match status" value="1"/>
</dbReference>
<reference evidence="2 3" key="1">
    <citation type="journal article" date="2014" name="Mol. Biol. Evol.">
        <title>Massive expansion of Ubiquitination-related gene families within the Chlamydiae.</title>
        <authorList>
            <person name="Domman D."/>
            <person name="Collingro A."/>
            <person name="Lagkouvardos I."/>
            <person name="Gehre L."/>
            <person name="Weinmaier T."/>
            <person name="Rattei T."/>
            <person name="Subtil A."/>
            <person name="Horn M."/>
        </authorList>
    </citation>
    <scope>NUCLEOTIDE SEQUENCE [LARGE SCALE GENOMIC DNA]</scope>
    <source>
        <strain evidence="2 3">OEW1</strain>
    </source>
</reference>